<feature type="compositionally biased region" description="Low complexity" evidence="1">
    <location>
        <begin position="82"/>
        <end position="94"/>
    </location>
</feature>
<evidence type="ECO:0000256" key="1">
    <source>
        <dbReference type="SAM" id="MobiDB-lite"/>
    </source>
</evidence>
<evidence type="ECO:0000313" key="4">
    <source>
        <dbReference type="Proteomes" id="UP000054481"/>
    </source>
</evidence>
<feature type="compositionally biased region" description="Low complexity" evidence="1">
    <location>
        <begin position="166"/>
        <end position="197"/>
    </location>
</feature>
<feature type="region of interest" description="Disordered" evidence="1">
    <location>
        <begin position="67"/>
        <end position="102"/>
    </location>
</feature>
<feature type="signal peptide" evidence="2">
    <location>
        <begin position="1"/>
        <end position="18"/>
    </location>
</feature>
<organism evidence="3 4">
    <name type="scientific">Hirsutella minnesotensis 3608</name>
    <dbReference type="NCBI Taxonomy" id="1043627"/>
    <lineage>
        <taxon>Eukaryota</taxon>
        <taxon>Fungi</taxon>
        <taxon>Dikarya</taxon>
        <taxon>Ascomycota</taxon>
        <taxon>Pezizomycotina</taxon>
        <taxon>Sordariomycetes</taxon>
        <taxon>Hypocreomycetidae</taxon>
        <taxon>Hypocreales</taxon>
        <taxon>Ophiocordycipitaceae</taxon>
        <taxon>Hirsutella</taxon>
    </lineage>
</organism>
<dbReference type="Proteomes" id="UP000054481">
    <property type="component" value="Unassembled WGS sequence"/>
</dbReference>
<gene>
    <name evidence="3" type="ORF">HIM_11493</name>
</gene>
<name>A0A0F8A138_9HYPO</name>
<accession>A0A0F8A138</accession>
<dbReference type="EMBL" id="KQ030763">
    <property type="protein sequence ID" value="KJZ69114.1"/>
    <property type="molecule type" value="Genomic_DNA"/>
</dbReference>
<sequence>MLTHNLLSVALCASLATAVPLTADADSSSMKCPHGQNTIMNNGVKFCCDGPGFISNYNGKVKTPPNCQKLEGSAPESGPADGSQSSGSFTSTTNSGGGNGSFSSSVSGNGGFAFTMGKVFASDASTCPSGQNSAVANGDAYCCEGSANIQSNNGQVSVPPNCHKVSSSTSTPTSQTHAPTGALATAPAKSGSAKSGSATAAANGASASVPAVDKDKKSGASRAIVGAPALLAGLAGLFLFI</sequence>
<proteinExistence type="predicted"/>
<evidence type="ECO:0000313" key="3">
    <source>
        <dbReference type="EMBL" id="KJZ69114.1"/>
    </source>
</evidence>
<feature type="region of interest" description="Disordered" evidence="1">
    <location>
        <begin position="161"/>
        <end position="197"/>
    </location>
</feature>
<keyword evidence="4" id="KW-1185">Reference proteome</keyword>
<keyword evidence="2" id="KW-0732">Signal</keyword>
<feature type="chain" id="PRO_5002526352" evidence="2">
    <location>
        <begin position="19"/>
        <end position="241"/>
    </location>
</feature>
<dbReference type="AlphaFoldDB" id="A0A0F8A138"/>
<evidence type="ECO:0000256" key="2">
    <source>
        <dbReference type="SAM" id="SignalP"/>
    </source>
</evidence>
<protein>
    <submittedName>
        <fullName evidence="3">Uncharacterized protein</fullName>
    </submittedName>
</protein>
<reference evidence="3 4" key="1">
    <citation type="journal article" date="2014" name="Genome Biol. Evol.">
        <title>Comparative genomics and transcriptomics analyses reveal divergent lifestyle features of nematode endoparasitic fungus Hirsutella minnesotensis.</title>
        <authorList>
            <person name="Lai Y."/>
            <person name="Liu K."/>
            <person name="Zhang X."/>
            <person name="Zhang X."/>
            <person name="Li K."/>
            <person name="Wang N."/>
            <person name="Shu C."/>
            <person name="Wu Y."/>
            <person name="Wang C."/>
            <person name="Bushley K.E."/>
            <person name="Xiang M."/>
            <person name="Liu X."/>
        </authorList>
    </citation>
    <scope>NUCLEOTIDE SEQUENCE [LARGE SCALE GENOMIC DNA]</scope>
    <source>
        <strain evidence="3 4">3608</strain>
    </source>
</reference>